<comment type="caution">
    <text evidence="2">The sequence shown here is derived from an EMBL/GenBank/DDBJ whole genome shotgun (WGS) entry which is preliminary data.</text>
</comment>
<evidence type="ECO:0000313" key="3">
    <source>
        <dbReference type="Proteomes" id="UP001590951"/>
    </source>
</evidence>
<protein>
    <submittedName>
        <fullName evidence="2">Uncharacterized protein</fullName>
    </submittedName>
</protein>
<organism evidence="2 3">
    <name type="scientific">Lepraria finkii</name>
    <dbReference type="NCBI Taxonomy" id="1340010"/>
    <lineage>
        <taxon>Eukaryota</taxon>
        <taxon>Fungi</taxon>
        <taxon>Dikarya</taxon>
        <taxon>Ascomycota</taxon>
        <taxon>Pezizomycotina</taxon>
        <taxon>Lecanoromycetes</taxon>
        <taxon>OSLEUM clade</taxon>
        <taxon>Lecanoromycetidae</taxon>
        <taxon>Lecanorales</taxon>
        <taxon>Lecanorineae</taxon>
        <taxon>Stereocaulaceae</taxon>
        <taxon>Lepraria</taxon>
    </lineage>
</organism>
<dbReference type="Gene3D" id="1.20.1270.70">
    <property type="entry name" value="Designed single chain three-helix bundle"/>
    <property type="match status" value="1"/>
</dbReference>
<gene>
    <name evidence="2" type="ORF">ABVK25_000576</name>
</gene>
<sequence>MNPQPDFERLADVFVGAGEELRKLPNVPVINQGQNILTAITTMQARMDTQFDALGARVGRLEARFDRLEARFDGLEARFDGLEARFDGLQGQFNGLQLQQSAESQNQLARLFNSHVTSPTHDFEPLRNAQNQVPRGFPRNGTALASMTSANLARLLTSYGLQPQEEVEGKRRQLRHFIGVVYQV</sequence>
<reference evidence="2 3" key="1">
    <citation type="submission" date="2024-09" db="EMBL/GenBank/DDBJ databases">
        <title>Rethinking Asexuality: The Enigmatic Case of Functional Sexual Genes in Lepraria (Stereocaulaceae).</title>
        <authorList>
            <person name="Doellman M."/>
            <person name="Sun Y."/>
            <person name="Barcenas-Pena A."/>
            <person name="Lumbsch H.T."/>
            <person name="Grewe F."/>
        </authorList>
    </citation>
    <scope>NUCLEOTIDE SEQUENCE [LARGE SCALE GENOMIC DNA]</scope>
    <source>
        <strain evidence="2 3">Grewe 0041</strain>
    </source>
</reference>
<keyword evidence="1" id="KW-0175">Coiled coil</keyword>
<dbReference type="Proteomes" id="UP001590951">
    <property type="component" value="Unassembled WGS sequence"/>
</dbReference>
<feature type="coiled-coil region" evidence="1">
    <location>
        <begin position="51"/>
        <end position="85"/>
    </location>
</feature>
<proteinExistence type="predicted"/>
<name>A0ABR4BQT7_9LECA</name>
<evidence type="ECO:0000313" key="2">
    <source>
        <dbReference type="EMBL" id="KAL2059284.1"/>
    </source>
</evidence>
<keyword evidence="3" id="KW-1185">Reference proteome</keyword>
<dbReference type="EMBL" id="JBHFEH010000001">
    <property type="protein sequence ID" value="KAL2059284.1"/>
    <property type="molecule type" value="Genomic_DNA"/>
</dbReference>
<evidence type="ECO:0000256" key="1">
    <source>
        <dbReference type="SAM" id="Coils"/>
    </source>
</evidence>
<accession>A0ABR4BQT7</accession>